<feature type="domain" description="4Fe-4S ferredoxin-type" evidence="6">
    <location>
        <begin position="8"/>
        <end position="35"/>
    </location>
</feature>
<keyword evidence="3" id="KW-0560">Oxidoreductase</keyword>
<organism evidence="7 8">
    <name type="scientific">Desulfoferula mesophila</name>
    <dbReference type="NCBI Taxonomy" id="3058419"/>
    <lineage>
        <taxon>Bacteria</taxon>
        <taxon>Pseudomonadati</taxon>
        <taxon>Thermodesulfobacteriota</taxon>
        <taxon>Desulfarculia</taxon>
        <taxon>Desulfarculales</taxon>
        <taxon>Desulfarculaceae</taxon>
        <taxon>Desulfoferula</taxon>
    </lineage>
</organism>
<dbReference type="GO" id="GO:0016491">
    <property type="term" value="F:oxidoreductase activity"/>
    <property type="evidence" value="ECO:0007669"/>
    <property type="project" value="UniProtKB-KW"/>
</dbReference>
<gene>
    <name evidence="7" type="ORF">FAK_17510</name>
</gene>
<dbReference type="Pfam" id="PF13183">
    <property type="entry name" value="Fer4_8"/>
    <property type="match status" value="1"/>
</dbReference>
<keyword evidence="1" id="KW-0004">4Fe-4S</keyword>
<dbReference type="GO" id="GO:0005886">
    <property type="term" value="C:plasma membrane"/>
    <property type="evidence" value="ECO:0007669"/>
    <property type="project" value="TreeGrafter"/>
</dbReference>
<evidence type="ECO:0000256" key="1">
    <source>
        <dbReference type="ARBA" id="ARBA00022485"/>
    </source>
</evidence>
<evidence type="ECO:0000256" key="3">
    <source>
        <dbReference type="ARBA" id="ARBA00023002"/>
    </source>
</evidence>
<dbReference type="EMBL" id="AP028679">
    <property type="protein sequence ID" value="BEQ14685.1"/>
    <property type="molecule type" value="Genomic_DNA"/>
</dbReference>
<dbReference type="InterPro" id="IPR017900">
    <property type="entry name" value="4Fe4S_Fe_S_CS"/>
</dbReference>
<evidence type="ECO:0000256" key="4">
    <source>
        <dbReference type="ARBA" id="ARBA00023004"/>
    </source>
</evidence>
<dbReference type="RefSeq" id="WP_338606387.1">
    <property type="nucleotide sequence ID" value="NZ_AP028679.1"/>
</dbReference>
<dbReference type="GO" id="GO:0051539">
    <property type="term" value="F:4 iron, 4 sulfur cluster binding"/>
    <property type="evidence" value="ECO:0007669"/>
    <property type="project" value="UniProtKB-KW"/>
</dbReference>
<dbReference type="KEGG" id="dmp:FAK_17510"/>
<keyword evidence="4" id="KW-0408">Iron</keyword>
<dbReference type="Proteomes" id="UP001366166">
    <property type="component" value="Chromosome"/>
</dbReference>
<evidence type="ECO:0000256" key="2">
    <source>
        <dbReference type="ARBA" id="ARBA00022723"/>
    </source>
</evidence>
<keyword evidence="8" id="KW-1185">Reference proteome</keyword>
<accession>A0AAU9ECV1</accession>
<dbReference type="InterPro" id="IPR017896">
    <property type="entry name" value="4Fe4S_Fe-S-bd"/>
</dbReference>
<evidence type="ECO:0000259" key="6">
    <source>
        <dbReference type="PROSITE" id="PS51379"/>
    </source>
</evidence>
<sequence>MDNRLYSKSQLLSMEACTGCAACAEACPAVNASGDGQLSGLYRLDWRRRAGKAGSGWLGRIFGGKAPSEEQWQAFSDTVFRCTLCGNCAEVCPAGIGLKDIWLSLRQELVEQKAYPAKVDLIRENLNESRNVFGEEQEERAEWVEDLDEPPDDLYVKDAAEVVYFTGCVASFFPLAQQIPLALAEVLEAASVEFTLLGEEEWCCGFPLLGAGDLPAAQEMIEHNLAAVAAKGAKEVVFACPSCYMMWREHYPTDLKLSHATQYLERLVAQGRVPLRNRELTVTYHDPCDLGRAARVFEEPRRLIRSLPGVKLVELADNREHCLCCGGGGNLEMIDQELNAEIAKRKVDQVLATGAETVVSGCQQCLRTMATHARRNKLPLKVLDVAQLVRDSLDT</sequence>
<dbReference type="SUPFAM" id="SSF46548">
    <property type="entry name" value="alpha-helical ferredoxin"/>
    <property type="match status" value="1"/>
</dbReference>
<name>A0AAU9ECV1_9BACT</name>
<evidence type="ECO:0000313" key="7">
    <source>
        <dbReference type="EMBL" id="BEQ14685.1"/>
    </source>
</evidence>
<dbReference type="InterPro" id="IPR009051">
    <property type="entry name" value="Helical_ferredxn"/>
</dbReference>
<dbReference type="PANTHER" id="PTHR43255:SF1">
    <property type="entry name" value="IRON-SULFUR-BINDING OXIDOREDUCTASE FADF-RELATED"/>
    <property type="match status" value="1"/>
</dbReference>
<evidence type="ECO:0000313" key="8">
    <source>
        <dbReference type="Proteomes" id="UP001366166"/>
    </source>
</evidence>
<reference evidence="8" key="1">
    <citation type="journal article" date="2023" name="Arch. Microbiol.">
        <title>Desulfoferula mesophilus gen. nov. sp. nov., a mesophilic sulfate-reducing bacterium isolated from a brackish lake sediment.</title>
        <authorList>
            <person name="Watanabe T."/>
            <person name="Yabe T."/>
            <person name="Tsuji J.M."/>
            <person name="Fukui M."/>
        </authorList>
    </citation>
    <scope>NUCLEOTIDE SEQUENCE [LARGE SCALE GENOMIC DNA]</scope>
    <source>
        <strain evidence="8">12FAK</strain>
    </source>
</reference>
<dbReference type="InterPro" id="IPR004017">
    <property type="entry name" value="Cys_rich_dom"/>
</dbReference>
<dbReference type="Pfam" id="PF02754">
    <property type="entry name" value="CCG"/>
    <property type="match status" value="2"/>
</dbReference>
<evidence type="ECO:0000256" key="5">
    <source>
        <dbReference type="ARBA" id="ARBA00023014"/>
    </source>
</evidence>
<proteinExistence type="predicted"/>
<dbReference type="AlphaFoldDB" id="A0AAU9ECV1"/>
<dbReference type="PANTHER" id="PTHR43255">
    <property type="entry name" value="IRON-SULFUR-BINDING OXIDOREDUCTASE FADF-RELATED-RELATED"/>
    <property type="match status" value="1"/>
</dbReference>
<dbReference type="PROSITE" id="PS00198">
    <property type="entry name" value="4FE4S_FER_1"/>
    <property type="match status" value="2"/>
</dbReference>
<protein>
    <submittedName>
        <fullName evidence="7">Disulfide reductase</fullName>
    </submittedName>
</protein>
<keyword evidence="2" id="KW-0479">Metal-binding</keyword>
<dbReference type="GO" id="GO:0046872">
    <property type="term" value="F:metal ion binding"/>
    <property type="evidence" value="ECO:0007669"/>
    <property type="project" value="UniProtKB-KW"/>
</dbReference>
<dbReference type="Gene3D" id="1.10.1060.10">
    <property type="entry name" value="Alpha-helical ferredoxin"/>
    <property type="match status" value="1"/>
</dbReference>
<feature type="domain" description="4Fe-4S ferredoxin-type" evidence="6">
    <location>
        <begin position="72"/>
        <end position="101"/>
    </location>
</feature>
<dbReference type="PROSITE" id="PS51379">
    <property type="entry name" value="4FE4S_FER_2"/>
    <property type="match status" value="2"/>
</dbReference>
<keyword evidence="5" id="KW-0411">Iron-sulfur</keyword>
<dbReference type="InterPro" id="IPR051460">
    <property type="entry name" value="HdrC_iron-sulfur_subunit"/>
</dbReference>